<dbReference type="OrthoDB" id="10253869at2759"/>
<gene>
    <name evidence="1" type="ORF">CSAL01_01759</name>
</gene>
<evidence type="ECO:0000313" key="2">
    <source>
        <dbReference type="Proteomes" id="UP000070121"/>
    </source>
</evidence>
<dbReference type="Proteomes" id="UP000070121">
    <property type="component" value="Unassembled WGS sequence"/>
</dbReference>
<dbReference type="SUPFAM" id="SSF56801">
    <property type="entry name" value="Acetyl-CoA synthetase-like"/>
    <property type="match status" value="1"/>
</dbReference>
<protein>
    <recommendedName>
        <fullName evidence="3">AMP-dependent synthetase/ligase domain-containing protein</fullName>
    </recommendedName>
</protein>
<dbReference type="Gene3D" id="3.40.50.1820">
    <property type="entry name" value="alpha/beta hydrolase"/>
    <property type="match status" value="1"/>
</dbReference>
<dbReference type="AlphaFoldDB" id="A0A135V6S1"/>
<dbReference type="InterPro" id="IPR029058">
    <property type="entry name" value="AB_hydrolase_fold"/>
</dbReference>
<dbReference type="EMBL" id="JFFI01000329">
    <property type="protein sequence ID" value="KXH68295.1"/>
    <property type="molecule type" value="Genomic_DNA"/>
</dbReference>
<dbReference type="Gene3D" id="2.30.38.10">
    <property type="entry name" value="Luciferase, Domain 3"/>
    <property type="match status" value="1"/>
</dbReference>
<evidence type="ECO:0008006" key="3">
    <source>
        <dbReference type="Google" id="ProtNLM"/>
    </source>
</evidence>
<sequence length="258" mass="29065">MLPLARESLDYSFEYRPDWASGTLRRRGIDKYYNDRESTVTAFTHDGWFTTGDFACVNQDAQSSDTEQIVVAYLPSIEEDDTRIRTKTRNRIVDLVGIHTSSSAIVLPLKAMDLKSSALGKLPRSAFKTAFENGAYNQGLREASEAYVVDHDVAGGTASPIETTSYGEESAAWMYSVADPLKEVAVDREDWVENKLSRWRDFADDVQFHDVPGEHYSMLGEINVSKFARKLKDILEARECRLRHVPPAAPRLRPAHST</sequence>
<proteinExistence type="predicted"/>
<name>A0A135V6S1_9PEZI</name>
<organism evidence="1 2">
    <name type="scientific">Colletotrichum salicis</name>
    <dbReference type="NCBI Taxonomy" id="1209931"/>
    <lineage>
        <taxon>Eukaryota</taxon>
        <taxon>Fungi</taxon>
        <taxon>Dikarya</taxon>
        <taxon>Ascomycota</taxon>
        <taxon>Pezizomycotina</taxon>
        <taxon>Sordariomycetes</taxon>
        <taxon>Hypocreomycetidae</taxon>
        <taxon>Glomerellales</taxon>
        <taxon>Glomerellaceae</taxon>
        <taxon>Colletotrichum</taxon>
        <taxon>Colletotrichum acutatum species complex</taxon>
    </lineage>
</organism>
<accession>A0A135V6S1</accession>
<evidence type="ECO:0000313" key="1">
    <source>
        <dbReference type="EMBL" id="KXH68295.1"/>
    </source>
</evidence>
<comment type="caution">
    <text evidence="1">The sequence shown here is derived from an EMBL/GenBank/DDBJ whole genome shotgun (WGS) entry which is preliminary data.</text>
</comment>
<reference evidence="1 2" key="1">
    <citation type="submission" date="2014-02" db="EMBL/GenBank/DDBJ databases">
        <title>The genome sequence of Colletotrichum salicis CBS 607.94.</title>
        <authorList>
            <person name="Baroncelli R."/>
            <person name="Thon M.R."/>
        </authorList>
    </citation>
    <scope>NUCLEOTIDE SEQUENCE [LARGE SCALE GENOMIC DNA]</scope>
    <source>
        <strain evidence="1 2">CBS 607.94</strain>
    </source>
</reference>
<keyword evidence="2" id="KW-1185">Reference proteome</keyword>
<dbReference type="STRING" id="1209931.A0A135V6S1"/>